<dbReference type="RefSeq" id="WP_394834239.1">
    <property type="nucleotide sequence ID" value="NZ_CP089929.1"/>
</dbReference>
<dbReference type="InterPro" id="IPR050266">
    <property type="entry name" value="AB_hydrolase_sf"/>
</dbReference>
<organism evidence="2 3">
    <name type="scientific">Pendulispora rubella</name>
    <dbReference type="NCBI Taxonomy" id="2741070"/>
    <lineage>
        <taxon>Bacteria</taxon>
        <taxon>Pseudomonadati</taxon>
        <taxon>Myxococcota</taxon>
        <taxon>Myxococcia</taxon>
        <taxon>Myxococcales</taxon>
        <taxon>Sorangiineae</taxon>
        <taxon>Pendulisporaceae</taxon>
        <taxon>Pendulispora</taxon>
    </lineage>
</organism>
<name>A0ABZ2L1B0_9BACT</name>
<keyword evidence="2" id="KW-0378">Hydrolase</keyword>
<accession>A0ABZ2L1B0</accession>
<dbReference type="InterPro" id="IPR000073">
    <property type="entry name" value="AB_hydrolase_1"/>
</dbReference>
<dbReference type="PRINTS" id="PR00111">
    <property type="entry name" value="ABHYDROLASE"/>
</dbReference>
<feature type="domain" description="AB hydrolase-1" evidence="1">
    <location>
        <begin position="31"/>
        <end position="267"/>
    </location>
</feature>
<dbReference type="GO" id="GO:0016787">
    <property type="term" value="F:hydrolase activity"/>
    <property type="evidence" value="ECO:0007669"/>
    <property type="project" value="UniProtKB-KW"/>
</dbReference>
<proteinExistence type="predicted"/>
<dbReference type="Gene3D" id="3.40.50.1820">
    <property type="entry name" value="alpha/beta hydrolase"/>
    <property type="match status" value="1"/>
</dbReference>
<dbReference type="PANTHER" id="PTHR43798:SF33">
    <property type="entry name" value="HYDROLASE, PUTATIVE (AFU_ORTHOLOGUE AFUA_2G14860)-RELATED"/>
    <property type="match status" value="1"/>
</dbReference>
<dbReference type="Pfam" id="PF00561">
    <property type="entry name" value="Abhydrolase_1"/>
    <property type="match status" value="1"/>
</dbReference>
<dbReference type="Proteomes" id="UP001374803">
    <property type="component" value="Chromosome"/>
</dbReference>
<sequence>MSAESNWWREYLWGDDGLLLHARVTGTSGAPLVLCHGFGLSAFAWDRMVVNLPERRIVAIDFRGHGDSEWDPTACYDRAAIAEDVRAILDALAIERCILVGHSFGGDIVARLAREHASRVAGLVLIDVGPEIRPSGMRLVRGLTDRMPAVYTSRAEYREWLETIYPLADALALTILAANGLRTGPDGGFESKLDPAFRRAMFAFEETASQDARWALLETIQQPTLIVRGAESVVLSEHTAQRMTRVLKKGCHAVVPDAGHSVMLDNPRGMATVLQDFLGRVA</sequence>
<evidence type="ECO:0000313" key="2">
    <source>
        <dbReference type="EMBL" id="WXB04595.1"/>
    </source>
</evidence>
<reference evidence="2" key="1">
    <citation type="submission" date="2021-12" db="EMBL/GenBank/DDBJ databases">
        <title>Discovery of the Pendulisporaceae a myxobacterial family with distinct sporulation behavior and unique specialized metabolism.</title>
        <authorList>
            <person name="Garcia R."/>
            <person name="Popoff A."/>
            <person name="Bader C.D."/>
            <person name="Loehr J."/>
            <person name="Walesch S."/>
            <person name="Walt C."/>
            <person name="Boldt J."/>
            <person name="Bunk B."/>
            <person name="Haeckl F.J.F.P.J."/>
            <person name="Gunesch A.P."/>
            <person name="Birkelbach J."/>
            <person name="Nuebel U."/>
            <person name="Pietschmann T."/>
            <person name="Bach T."/>
            <person name="Mueller R."/>
        </authorList>
    </citation>
    <scope>NUCLEOTIDE SEQUENCE</scope>
    <source>
        <strain evidence="2">MSr11367</strain>
    </source>
</reference>
<gene>
    <name evidence="2" type="ORF">LVJ94_47850</name>
</gene>
<dbReference type="PANTHER" id="PTHR43798">
    <property type="entry name" value="MONOACYLGLYCEROL LIPASE"/>
    <property type="match status" value="1"/>
</dbReference>
<evidence type="ECO:0000313" key="3">
    <source>
        <dbReference type="Proteomes" id="UP001374803"/>
    </source>
</evidence>
<dbReference type="SUPFAM" id="SSF53474">
    <property type="entry name" value="alpha/beta-Hydrolases"/>
    <property type="match status" value="1"/>
</dbReference>
<evidence type="ECO:0000259" key="1">
    <source>
        <dbReference type="Pfam" id="PF00561"/>
    </source>
</evidence>
<keyword evidence="3" id="KW-1185">Reference proteome</keyword>
<dbReference type="EMBL" id="CP089983">
    <property type="protein sequence ID" value="WXB04595.1"/>
    <property type="molecule type" value="Genomic_DNA"/>
</dbReference>
<dbReference type="InterPro" id="IPR029058">
    <property type="entry name" value="AB_hydrolase_fold"/>
</dbReference>
<protein>
    <submittedName>
        <fullName evidence="2">Alpha/beta hydrolase</fullName>
    </submittedName>
</protein>